<proteinExistence type="predicted"/>
<dbReference type="AlphaFoldDB" id="A0A7C4BAN3"/>
<accession>A0A7C4BAN3</accession>
<name>A0A7C4BAN3_THEPE</name>
<dbReference type="EMBL" id="DTFI01000246">
    <property type="protein sequence ID" value="HGI44381.1"/>
    <property type="molecule type" value="Genomic_DNA"/>
</dbReference>
<reference evidence="1" key="1">
    <citation type="journal article" date="2020" name="mSystems">
        <title>Genome- and Community-Level Interaction Insights into Carbon Utilization and Element Cycling Functions of Hydrothermarchaeota in Hydrothermal Sediment.</title>
        <authorList>
            <person name="Zhou Z."/>
            <person name="Liu Y."/>
            <person name="Xu W."/>
            <person name="Pan J."/>
            <person name="Luo Z.H."/>
            <person name="Li M."/>
        </authorList>
    </citation>
    <scope>NUCLEOTIDE SEQUENCE [LARGE SCALE GENOMIC DNA]</scope>
    <source>
        <strain evidence="1">SpSt-735</strain>
    </source>
</reference>
<comment type="caution">
    <text evidence="1">The sequence shown here is derived from an EMBL/GenBank/DDBJ whole genome shotgun (WGS) entry which is preliminary data.</text>
</comment>
<organism evidence="1">
    <name type="scientific">Thermofilum pendens</name>
    <dbReference type="NCBI Taxonomy" id="2269"/>
    <lineage>
        <taxon>Archaea</taxon>
        <taxon>Thermoproteota</taxon>
        <taxon>Thermoprotei</taxon>
        <taxon>Thermofilales</taxon>
        <taxon>Thermofilaceae</taxon>
        <taxon>Thermofilum</taxon>
    </lineage>
</organism>
<gene>
    <name evidence="1" type="ORF">ENV17_08370</name>
</gene>
<protein>
    <submittedName>
        <fullName evidence="1">Uncharacterized protein</fullName>
    </submittedName>
</protein>
<evidence type="ECO:0000313" key="1">
    <source>
        <dbReference type="EMBL" id="HGI44381.1"/>
    </source>
</evidence>
<sequence>MRAFARDVRAAFASRGVIAGTYRFDHPVTVNTTGIYCPECLVAVTILTVNETVLYGRQRLIIAAINGTIKLHKL</sequence>